<gene>
    <name evidence="1" type="ORF">PsorP6_015688</name>
</gene>
<evidence type="ECO:0000313" key="2">
    <source>
        <dbReference type="Proteomes" id="UP001163321"/>
    </source>
</evidence>
<protein>
    <submittedName>
        <fullName evidence="1">Uncharacterized protein</fullName>
    </submittedName>
</protein>
<comment type="caution">
    <text evidence="1">The sequence shown here is derived from an EMBL/GenBank/DDBJ whole genome shotgun (WGS) entry which is preliminary data.</text>
</comment>
<sequence length="961" mass="108388">METLELTEKACRVYVGNLLPKVKEVHLTSKLARFGTIHSVWIARRPPGFAFVRFSTPKEAQRAVEASKNGTMEVLGKTVRVQIAGHKPQQSENNVEREPCARQSEPVESVHCHHGERWRRVSRSRSRDIADMNLVVYEAGRESEMAVESDRCQGQDRDDMIVVAALERDKHIVAFIAVEVEPEAWEAHEVPAAVDVDASKMKAVCLTNLKSPPKDVARVFQECAAIITSHGGVIRSTENRGEKRLGYGIEDRRWGALERHYESKLIVQQFNTSPAVLEEVEAKLKNTFEIIRFQTFKIRDPVDKIMNTRITLEDAMLLLNPAAKAKAEQAAREAKEARRPRRPHEKSIQPEDLFDTSDEQEAALFKQYVPEWKRDALFEPDTRESHTLRACVWSTQSFPLPPADDELTLVAMWDTSLFRRLRVFHDSFVTLCFQERRHVAKLRFISNQSIETSSRTKDHARDVHVDVILSPLLAFNLGIPLTNDAIISLSITCASPQELGLCMEPAQPYPRHCQEQPATAISAMIAPLVVSSLSCQHHVVMQQRDGLVEALRAYFSSAKVLQRGDIFAIELRETTQSHVPKENERYRKEYEPYKCMQVLAVCIVSGTEESTESVTELMPPTLDLDTALMFFRVEKLVGKHPDALALTISQDTELMQGSSISASAPDEAILKQFLLEKRDGIPAPLFTSRPPSSTQQKLYEILYPAQVCKIPVSLLLSGASGVGKRTLVHQVAKQLGVVTVEIPFTELTGQSELQLLENVRDQVSKAQALSPCLLYISHLFPVEKDNEEAELRLGAVLSECIRSLSEHQHNIPLIASVEDVSEISKFIRQCFLYEMHLEAPDQLERLEFLKHMAESIELNDDVDLAEIAQITAGRTYGELSSVLADAGSLAIERMLGEEREVSFESLTESLPVVEDKYRTSLTERMLIQDERDLDFDVIVYENDTTIVVKRVPTNKMCRLQG</sequence>
<evidence type="ECO:0000313" key="1">
    <source>
        <dbReference type="EMBL" id="KAI9919915.1"/>
    </source>
</evidence>
<reference evidence="1 2" key="1">
    <citation type="journal article" date="2022" name="bioRxiv">
        <title>The genome of the oomycete Peronosclerospora sorghi, a cosmopolitan pathogen of maize and sorghum, is inflated with dispersed pseudogenes.</title>
        <authorList>
            <person name="Fletcher K."/>
            <person name="Martin F."/>
            <person name="Isakeit T."/>
            <person name="Cavanaugh K."/>
            <person name="Magill C."/>
            <person name="Michelmore R."/>
        </authorList>
    </citation>
    <scope>NUCLEOTIDE SEQUENCE [LARGE SCALE GENOMIC DNA]</scope>
    <source>
        <strain evidence="1">P6</strain>
    </source>
</reference>
<accession>A0ACC0WM20</accession>
<keyword evidence="2" id="KW-1185">Reference proteome</keyword>
<organism evidence="1 2">
    <name type="scientific">Peronosclerospora sorghi</name>
    <dbReference type="NCBI Taxonomy" id="230839"/>
    <lineage>
        <taxon>Eukaryota</taxon>
        <taxon>Sar</taxon>
        <taxon>Stramenopiles</taxon>
        <taxon>Oomycota</taxon>
        <taxon>Peronosporomycetes</taxon>
        <taxon>Peronosporales</taxon>
        <taxon>Peronosporaceae</taxon>
        <taxon>Peronosclerospora</taxon>
    </lineage>
</organism>
<dbReference type="EMBL" id="CM047589">
    <property type="protein sequence ID" value="KAI9919915.1"/>
    <property type="molecule type" value="Genomic_DNA"/>
</dbReference>
<proteinExistence type="predicted"/>
<dbReference type="Proteomes" id="UP001163321">
    <property type="component" value="Chromosome 10"/>
</dbReference>
<name>A0ACC0WM20_9STRA</name>